<sequence>MLNRFTLHLAIRLALLITDQVRRLRRAPDAGMETADKILWAAATTVVVSGVGAIFRDKLRGFANALTVTLGW</sequence>
<evidence type="ECO:0000313" key="3">
    <source>
        <dbReference type="Proteomes" id="UP000502508"/>
    </source>
</evidence>
<reference evidence="2 3" key="2">
    <citation type="submission" date="2020-03" db="EMBL/GenBank/DDBJ databases">
        <authorList>
            <person name="Ichikawa N."/>
            <person name="Kimura A."/>
            <person name="Kitahashi Y."/>
            <person name="Uohara A."/>
        </authorList>
    </citation>
    <scope>NUCLEOTIDE SEQUENCE [LARGE SCALE GENOMIC DNA]</scope>
    <source>
        <strain evidence="2 3">NBRC 107702</strain>
    </source>
</reference>
<keyword evidence="1" id="KW-1133">Transmembrane helix</keyword>
<dbReference type="KEGG" id="pfla:Pflav_008990"/>
<reference evidence="2 3" key="1">
    <citation type="submission" date="2020-03" db="EMBL/GenBank/DDBJ databases">
        <title>Whole genome shotgun sequence of Phytohabitans flavus NBRC 107702.</title>
        <authorList>
            <person name="Komaki H."/>
            <person name="Tamura T."/>
        </authorList>
    </citation>
    <scope>NUCLEOTIDE SEQUENCE [LARGE SCALE GENOMIC DNA]</scope>
    <source>
        <strain evidence="2 3">NBRC 107702</strain>
    </source>
</reference>
<accession>A0A6F8XL28</accession>
<evidence type="ECO:0000256" key="1">
    <source>
        <dbReference type="SAM" id="Phobius"/>
    </source>
</evidence>
<feature type="transmembrane region" description="Helical" evidence="1">
    <location>
        <begin position="39"/>
        <end position="55"/>
    </location>
</feature>
<protein>
    <submittedName>
        <fullName evidence="2">Uncharacterized protein</fullName>
    </submittedName>
</protein>
<keyword evidence="1" id="KW-0472">Membrane</keyword>
<dbReference type="AlphaFoldDB" id="A0A6F8XL28"/>
<organism evidence="2 3">
    <name type="scientific">Phytohabitans flavus</name>
    <dbReference type="NCBI Taxonomy" id="1076124"/>
    <lineage>
        <taxon>Bacteria</taxon>
        <taxon>Bacillati</taxon>
        <taxon>Actinomycetota</taxon>
        <taxon>Actinomycetes</taxon>
        <taxon>Micromonosporales</taxon>
        <taxon>Micromonosporaceae</taxon>
    </lineage>
</organism>
<proteinExistence type="predicted"/>
<keyword evidence="3" id="KW-1185">Reference proteome</keyword>
<gene>
    <name evidence="2" type="ORF">Pflav_008990</name>
</gene>
<evidence type="ECO:0000313" key="2">
    <source>
        <dbReference type="EMBL" id="BCB74489.1"/>
    </source>
</evidence>
<keyword evidence="1" id="KW-0812">Transmembrane</keyword>
<name>A0A6F8XL28_9ACTN</name>
<dbReference type="EMBL" id="AP022870">
    <property type="protein sequence ID" value="BCB74489.1"/>
    <property type="molecule type" value="Genomic_DNA"/>
</dbReference>
<dbReference type="Proteomes" id="UP000502508">
    <property type="component" value="Chromosome"/>
</dbReference>